<dbReference type="GO" id="GO:0030670">
    <property type="term" value="C:phagocytic vesicle membrane"/>
    <property type="evidence" value="ECO:0007669"/>
    <property type="project" value="UniProtKB-ARBA"/>
</dbReference>
<dbReference type="FunFam" id="3.30.500.10:FF:000001">
    <property type="entry name" value="H-2 class I histocompatibility antigen, alpha chain"/>
    <property type="match status" value="1"/>
</dbReference>
<evidence type="ECO:0000313" key="14">
    <source>
        <dbReference type="Ensembl" id="ENSSDAP00000012402.1"/>
    </source>
</evidence>
<dbReference type="CDD" id="cd07698">
    <property type="entry name" value="IgC1_MHC_I_alpha3"/>
    <property type="match status" value="1"/>
</dbReference>
<evidence type="ECO:0000256" key="9">
    <source>
        <dbReference type="ARBA" id="ARBA00023157"/>
    </source>
</evidence>
<comment type="subcellular location">
    <subcellularLocation>
        <location evidence="2">Membrane</location>
        <topology evidence="2">Single-pass type I membrane protein</topology>
    </subcellularLocation>
</comment>
<keyword evidence="5 12" id="KW-0812">Transmembrane</keyword>
<dbReference type="GO" id="GO:0005615">
    <property type="term" value="C:extracellular space"/>
    <property type="evidence" value="ECO:0007669"/>
    <property type="project" value="TreeGrafter"/>
</dbReference>
<evidence type="ECO:0000256" key="4">
    <source>
        <dbReference type="ARBA" id="ARBA00022451"/>
    </source>
</evidence>
<dbReference type="InterPro" id="IPR011161">
    <property type="entry name" value="MHC_I-like_Ag-recog"/>
</dbReference>
<evidence type="ECO:0000256" key="5">
    <source>
        <dbReference type="ARBA" id="ARBA00022692"/>
    </source>
</evidence>
<keyword evidence="9" id="KW-1015">Disulfide bond</keyword>
<dbReference type="InterPro" id="IPR003006">
    <property type="entry name" value="Ig/MHC_CS"/>
</dbReference>
<dbReference type="PROSITE" id="PS00290">
    <property type="entry name" value="IG_MHC"/>
    <property type="match status" value="1"/>
</dbReference>
<dbReference type="PROSITE" id="PS50835">
    <property type="entry name" value="IG_LIKE"/>
    <property type="match status" value="1"/>
</dbReference>
<evidence type="ECO:0000256" key="7">
    <source>
        <dbReference type="ARBA" id="ARBA00022989"/>
    </source>
</evidence>
<dbReference type="GO" id="GO:0009897">
    <property type="term" value="C:external side of plasma membrane"/>
    <property type="evidence" value="ECO:0007669"/>
    <property type="project" value="TreeGrafter"/>
</dbReference>
<keyword evidence="15" id="KW-1185">Reference proteome</keyword>
<dbReference type="PRINTS" id="PR01638">
    <property type="entry name" value="MHCCLASSI"/>
</dbReference>
<evidence type="ECO:0000256" key="8">
    <source>
        <dbReference type="ARBA" id="ARBA00023136"/>
    </source>
</evidence>
<feature type="transmembrane region" description="Helical" evidence="12">
    <location>
        <begin position="279"/>
        <end position="303"/>
    </location>
</feature>
<dbReference type="InterPro" id="IPR007110">
    <property type="entry name" value="Ig-like_dom"/>
</dbReference>
<dbReference type="GO" id="GO:0002486">
    <property type="term" value="P:antigen processing and presentation of endogenous peptide antigen via MHC class I via ER pathway, TAP-independent"/>
    <property type="evidence" value="ECO:0007669"/>
    <property type="project" value="TreeGrafter"/>
</dbReference>
<dbReference type="GO" id="GO:0042605">
    <property type="term" value="F:peptide antigen binding"/>
    <property type="evidence" value="ECO:0007669"/>
    <property type="project" value="TreeGrafter"/>
</dbReference>
<dbReference type="InterPro" id="IPR037055">
    <property type="entry name" value="MHC_I-like_Ag-recog_sf"/>
</dbReference>
<evidence type="ECO:0000256" key="1">
    <source>
        <dbReference type="ARBA" id="ARBA00002297"/>
    </source>
</evidence>
<accession>A0A8C9PUQ3</accession>
<reference evidence="14" key="2">
    <citation type="submission" date="2025-09" db="UniProtKB">
        <authorList>
            <consortium name="Ensembl"/>
        </authorList>
    </citation>
    <scope>IDENTIFICATION</scope>
</reference>
<dbReference type="InterPro" id="IPR050208">
    <property type="entry name" value="MHC_class-I_related"/>
</dbReference>
<dbReference type="InterPro" id="IPR001039">
    <property type="entry name" value="MHC_I_a_a1/a2"/>
</dbReference>
<proteinExistence type="inferred from homology"/>
<dbReference type="GO" id="GO:0002476">
    <property type="term" value="P:antigen processing and presentation of endogenous peptide antigen via MHC class Ib"/>
    <property type="evidence" value="ECO:0007669"/>
    <property type="project" value="TreeGrafter"/>
</dbReference>
<keyword evidence="10" id="KW-0325">Glycoprotein</keyword>
<dbReference type="InterPro" id="IPR011162">
    <property type="entry name" value="MHC_I/II-like_Ag-recog"/>
</dbReference>
<sequence length="509" mass="58459">MTWAGSHSLRYFDIAMTWPGRREYQYMTVGYVDDTQFVLFDSYAANPRMEPRAQWMDQVGPEYWEDQTRICKNSAQIDLGNLRNLLRYHNQSEGGSHTLQWTLGCEVGPDGRLLRGYGQAAYDSVDYLAFKEDLHSWTAVDAAARITLHKWDTESYRAYLEGPCVEWLHRYLEKGKEMLQPPKTRVTYHPSPEGYITLRCWALGFYPKEITLIWQRDGEDQTQEMELVEMRPAGDGTFQKWAAVVVPAGEEQRYTCHVHHEGLPEPLTLRWEPPSQSTIPVMGIVVGLVLLVAVVTGAVVSVMMQRRNAGREMEGSECSCSRPLVEVNSRIMPVIFLANEFWSHSPLWHLMWQQQEVFFLSLSSQGPCTQYLWYQEMDFQTHKLLSFFHGLYLDCPSLSNIFFNIYFLIVGGHNTFILFLCGAGDQTQCFTHARHIHFLLCLSTSLPVISSSNSSTGSNVNSSIYNLEPNLIFLVPGIRTQGCLTTKPHPQLIFYRSWIYFEDGLYSIS</sequence>
<protein>
    <recommendedName>
        <fullName evidence="13">Ig-like domain-containing protein</fullName>
    </recommendedName>
</protein>
<organism evidence="14 15">
    <name type="scientific">Spermophilus dauricus</name>
    <name type="common">Daurian ground squirrel</name>
    <dbReference type="NCBI Taxonomy" id="99837"/>
    <lineage>
        <taxon>Eukaryota</taxon>
        <taxon>Metazoa</taxon>
        <taxon>Chordata</taxon>
        <taxon>Craniata</taxon>
        <taxon>Vertebrata</taxon>
        <taxon>Euteleostomi</taxon>
        <taxon>Mammalia</taxon>
        <taxon>Eutheria</taxon>
        <taxon>Euarchontoglires</taxon>
        <taxon>Glires</taxon>
        <taxon>Rodentia</taxon>
        <taxon>Sciuromorpha</taxon>
        <taxon>Sciuridae</taxon>
        <taxon>Xerinae</taxon>
        <taxon>Marmotini</taxon>
        <taxon>Spermophilus</taxon>
    </lineage>
</organism>
<dbReference type="Gene3D" id="3.30.500.10">
    <property type="entry name" value="MHC class I-like antigen recognition-like"/>
    <property type="match status" value="1"/>
</dbReference>
<dbReference type="GO" id="GO:0001916">
    <property type="term" value="P:positive regulation of T cell mediated cytotoxicity"/>
    <property type="evidence" value="ECO:0007669"/>
    <property type="project" value="TreeGrafter"/>
</dbReference>
<evidence type="ECO:0000256" key="6">
    <source>
        <dbReference type="ARBA" id="ARBA00022859"/>
    </source>
</evidence>
<dbReference type="AlphaFoldDB" id="A0A8C9PUQ3"/>
<dbReference type="Gene3D" id="2.60.40.10">
    <property type="entry name" value="Immunoglobulins"/>
    <property type="match status" value="1"/>
</dbReference>
<keyword evidence="7 12" id="KW-1133">Transmembrane helix</keyword>
<comment type="function">
    <text evidence="1">Involved in the presentation of foreign antigens to the immune system.</text>
</comment>
<dbReference type="InterPro" id="IPR013783">
    <property type="entry name" value="Ig-like_fold"/>
</dbReference>
<keyword evidence="6" id="KW-0391">Immunity</keyword>
<feature type="domain" description="Ig-like" evidence="13">
    <location>
        <begin position="182"/>
        <end position="270"/>
    </location>
</feature>
<evidence type="ECO:0000256" key="3">
    <source>
        <dbReference type="ARBA" id="ARBA00006909"/>
    </source>
</evidence>
<dbReference type="GO" id="GO:0006955">
    <property type="term" value="P:immune response"/>
    <property type="evidence" value="ECO:0007669"/>
    <property type="project" value="TreeGrafter"/>
</dbReference>
<evidence type="ECO:0000256" key="10">
    <source>
        <dbReference type="ARBA" id="ARBA00023180"/>
    </source>
</evidence>
<dbReference type="InterPro" id="IPR003597">
    <property type="entry name" value="Ig_C1-set"/>
</dbReference>
<dbReference type="GO" id="GO:0042612">
    <property type="term" value="C:MHC class I protein complex"/>
    <property type="evidence" value="ECO:0007669"/>
    <property type="project" value="UniProtKB-KW"/>
</dbReference>
<dbReference type="PANTHER" id="PTHR16675">
    <property type="entry name" value="MHC CLASS I-RELATED"/>
    <property type="match status" value="1"/>
</dbReference>
<keyword evidence="8 12" id="KW-0472">Membrane</keyword>
<evidence type="ECO:0000256" key="11">
    <source>
        <dbReference type="RuleBase" id="RU004439"/>
    </source>
</evidence>
<dbReference type="SUPFAM" id="SSF54452">
    <property type="entry name" value="MHC antigen-recognition domain"/>
    <property type="match status" value="1"/>
</dbReference>
<dbReference type="GO" id="GO:0098553">
    <property type="term" value="C:lumenal side of endoplasmic reticulum membrane"/>
    <property type="evidence" value="ECO:0007669"/>
    <property type="project" value="UniProtKB-ARBA"/>
</dbReference>
<dbReference type="Pfam" id="PF07654">
    <property type="entry name" value="C1-set"/>
    <property type="match status" value="1"/>
</dbReference>
<dbReference type="InterPro" id="IPR036179">
    <property type="entry name" value="Ig-like_dom_sf"/>
</dbReference>
<evidence type="ECO:0000256" key="12">
    <source>
        <dbReference type="SAM" id="Phobius"/>
    </source>
</evidence>
<evidence type="ECO:0000313" key="15">
    <source>
        <dbReference type="Proteomes" id="UP000694422"/>
    </source>
</evidence>
<dbReference type="SUPFAM" id="SSF48726">
    <property type="entry name" value="Immunoglobulin"/>
    <property type="match status" value="1"/>
</dbReference>
<dbReference type="GO" id="GO:0005102">
    <property type="term" value="F:signaling receptor binding"/>
    <property type="evidence" value="ECO:0007669"/>
    <property type="project" value="TreeGrafter"/>
</dbReference>
<name>A0A8C9PUQ3_SPEDA</name>
<dbReference type="SMART" id="SM00407">
    <property type="entry name" value="IGc1"/>
    <property type="match status" value="1"/>
</dbReference>
<dbReference type="Ensembl" id="ENSSDAT00000014033.1">
    <property type="protein sequence ID" value="ENSSDAP00000012402.1"/>
    <property type="gene ID" value="ENSSDAG00000002837.1"/>
</dbReference>
<dbReference type="Proteomes" id="UP000694422">
    <property type="component" value="Unplaced"/>
</dbReference>
<evidence type="ECO:0000259" key="13">
    <source>
        <dbReference type="PROSITE" id="PS50835"/>
    </source>
</evidence>
<dbReference type="FunFam" id="2.60.40.10:FF:000014">
    <property type="entry name" value="H-2 class I histocompatibility antigen, alpha chain"/>
    <property type="match status" value="1"/>
</dbReference>
<evidence type="ECO:0000256" key="2">
    <source>
        <dbReference type="ARBA" id="ARBA00004479"/>
    </source>
</evidence>
<dbReference type="PANTHER" id="PTHR16675:SF169">
    <property type="entry name" value="HLA CLASS I HISTOCOMPATIBILITY ANTIGEN, ALPHA CHAIN G"/>
    <property type="match status" value="1"/>
</dbReference>
<keyword evidence="4" id="KW-0490">MHC I</keyword>
<dbReference type="Pfam" id="PF00129">
    <property type="entry name" value="MHC_I"/>
    <property type="match status" value="1"/>
</dbReference>
<reference evidence="14" key="1">
    <citation type="submission" date="2025-08" db="UniProtKB">
        <authorList>
            <consortium name="Ensembl"/>
        </authorList>
    </citation>
    <scope>IDENTIFICATION</scope>
</reference>
<comment type="similarity">
    <text evidence="3 11">Belongs to the MHC class I family.</text>
</comment>